<name>A0ABN8HVM6_9NEOP</name>
<evidence type="ECO:0000313" key="2">
    <source>
        <dbReference type="Proteomes" id="UP000837857"/>
    </source>
</evidence>
<accession>A0ABN8HVM6</accession>
<evidence type="ECO:0000313" key="1">
    <source>
        <dbReference type="EMBL" id="CAH2040749.1"/>
    </source>
</evidence>
<feature type="non-terminal residue" evidence="1">
    <location>
        <position position="98"/>
    </location>
</feature>
<protein>
    <recommendedName>
        <fullName evidence="3">Secreted protein</fullName>
    </recommendedName>
</protein>
<evidence type="ECO:0008006" key="3">
    <source>
        <dbReference type="Google" id="ProtNLM"/>
    </source>
</evidence>
<gene>
    <name evidence="1" type="ORF">IPOD504_LOCUS2783</name>
</gene>
<dbReference type="EMBL" id="OW152824">
    <property type="protein sequence ID" value="CAH2040749.1"/>
    <property type="molecule type" value="Genomic_DNA"/>
</dbReference>
<keyword evidence="2" id="KW-1185">Reference proteome</keyword>
<sequence length="98" mass="10456">MTALRSRVTFPHCCRLVHVRCHHPVAFVFAFAVSVSINEGARVLNMFDNVAILLTTRGALGVGLSPSISDATRIVSIATISGLACAPRKGATCREYNA</sequence>
<dbReference type="Proteomes" id="UP000837857">
    <property type="component" value="Chromosome 12"/>
</dbReference>
<reference evidence="1" key="1">
    <citation type="submission" date="2022-03" db="EMBL/GenBank/DDBJ databases">
        <authorList>
            <person name="Martin H S."/>
        </authorList>
    </citation>
    <scope>NUCLEOTIDE SEQUENCE</scope>
</reference>
<proteinExistence type="predicted"/>
<organism evidence="1 2">
    <name type="scientific">Iphiclides podalirius</name>
    <name type="common">scarce swallowtail</name>
    <dbReference type="NCBI Taxonomy" id="110791"/>
    <lineage>
        <taxon>Eukaryota</taxon>
        <taxon>Metazoa</taxon>
        <taxon>Ecdysozoa</taxon>
        <taxon>Arthropoda</taxon>
        <taxon>Hexapoda</taxon>
        <taxon>Insecta</taxon>
        <taxon>Pterygota</taxon>
        <taxon>Neoptera</taxon>
        <taxon>Endopterygota</taxon>
        <taxon>Lepidoptera</taxon>
        <taxon>Glossata</taxon>
        <taxon>Ditrysia</taxon>
        <taxon>Papilionoidea</taxon>
        <taxon>Papilionidae</taxon>
        <taxon>Papilioninae</taxon>
        <taxon>Iphiclides</taxon>
    </lineage>
</organism>